<name>A0A0B4HXW3_METGA</name>
<accession>A0A0B4HXW3</accession>
<sequence>MVISEGAQSIGALNASSRVADSNPDQELLQSNSQEAAEKIREAISVEITGRQQRFLLGLPAVLRSNSTALLKTTAEQFNDNFIKKLTSKETVDRYRGPQENPSPGGKLPGNSRQQYLVKLMDGIGQHLRETPLPMPDLVEVAFILGQSKGLTNIDPSVLSPREYMKQQANTASEDDINRVTIQHAFGILQLLQGKIKQHELPTIFPVQDSQSRQGLQVLLAMQIGKAYEEAKAKKANNFAGGYLPDTDLEVLIHPWTIPLEEHPDAPLLIGLVLGISKDLVEAGLAEPSS</sequence>
<dbReference type="OrthoDB" id="4917004at2759"/>
<dbReference type="Proteomes" id="UP000031192">
    <property type="component" value="Unassembled WGS sequence"/>
</dbReference>
<dbReference type="EMBL" id="AZNH01000041">
    <property type="protein sequence ID" value="KID84474.1"/>
    <property type="molecule type" value="Genomic_DNA"/>
</dbReference>
<comment type="caution">
    <text evidence="2">The sequence shown here is derived from an EMBL/GenBank/DDBJ whole genome shotgun (WGS) entry which is preliminary data.</text>
</comment>
<evidence type="ECO:0000313" key="2">
    <source>
        <dbReference type="EMBL" id="KID84474.1"/>
    </source>
</evidence>
<dbReference type="AlphaFoldDB" id="A0A0B4HXW3"/>
<evidence type="ECO:0000313" key="3">
    <source>
        <dbReference type="Proteomes" id="UP000031192"/>
    </source>
</evidence>
<keyword evidence="3" id="KW-1185">Reference proteome</keyword>
<feature type="region of interest" description="Disordered" evidence="1">
    <location>
        <begin position="89"/>
        <end position="112"/>
    </location>
</feature>
<proteinExistence type="predicted"/>
<evidence type="ECO:0000256" key="1">
    <source>
        <dbReference type="SAM" id="MobiDB-lite"/>
    </source>
</evidence>
<dbReference type="HOGENOM" id="CLU_960039_0_0_1"/>
<gene>
    <name evidence="2" type="ORF">MGU_08292</name>
</gene>
<organism evidence="2 3">
    <name type="scientific">Metarhizium guizhouense (strain ARSEF 977)</name>
    <dbReference type="NCBI Taxonomy" id="1276136"/>
    <lineage>
        <taxon>Eukaryota</taxon>
        <taxon>Fungi</taxon>
        <taxon>Dikarya</taxon>
        <taxon>Ascomycota</taxon>
        <taxon>Pezizomycotina</taxon>
        <taxon>Sordariomycetes</taxon>
        <taxon>Hypocreomycetidae</taxon>
        <taxon>Hypocreales</taxon>
        <taxon>Clavicipitaceae</taxon>
        <taxon>Metarhizium</taxon>
    </lineage>
</organism>
<reference evidence="2 3" key="1">
    <citation type="journal article" date="2014" name="Proc. Natl. Acad. Sci. U.S.A.">
        <title>Trajectory and genomic determinants of fungal-pathogen speciation and host adaptation.</title>
        <authorList>
            <person name="Hu X."/>
            <person name="Xiao G."/>
            <person name="Zheng P."/>
            <person name="Shang Y."/>
            <person name="Su Y."/>
            <person name="Zhang X."/>
            <person name="Liu X."/>
            <person name="Zhan S."/>
            <person name="St Leger R.J."/>
            <person name="Wang C."/>
        </authorList>
    </citation>
    <scope>NUCLEOTIDE SEQUENCE [LARGE SCALE GENOMIC DNA]</scope>
    <source>
        <strain evidence="2 3">ARSEF 977</strain>
    </source>
</reference>
<protein>
    <submittedName>
        <fullName evidence="2">Heat-labile enterotoxin, A chain</fullName>
    </submittedName>
</protein>